<sequence>MEDRVEILVSYGYGGQSGNVGQLRVGVSAKDTYDEVIPFQRCQGNSVVLTNTSALTGGHAYIILVKSTNGAGLFTLTSSKPFVVDSSPPGPGMVWSSERSSSEHRSYSQDIGQYPVYWSGFHDPESAWPSLGLDSALNLLKLTSSLFVYVGLRTLAYTWRREFQQGKPYYAIVQACNGANLCRVTSSTSLTFDTSPPTVGHATVGFGGRHSKFFGHKTQPIHSSAGEAGILLVRSVDILVAKAGSTGILSVRAAGILVVRATGIPVVRAEGIFMVRPAGILSVRAAGILVVRALDNIVAKAGSAGSLEVRAAVYVMSHPMMTIFPTQTQELELATSSSTVENTDRQ</sequence>
<protein>
    <submittedName>
        <fullName evidence="1">Uncharacterized protein</fullName>
    </submittedName>
</protein>
<evidence type="ECO:0000313" key="1">
    <source>
        <dbReference type="EMBL" id="PVD27467.1"/>
    </source>
</evidence>
<dbReference type="PANTHER" id="PTHR16897:SF2">
    <property type="entry name" value="OS03G0226600 PROTEIN"/>
    <property type="match status" value="1"/>
</dbReference>
<dbReference type="STRING" id="400727.A0A2T7P214"/>
<evidence type="ECO:0000313" key="2">
    <source>
        <dbReference type="Proteomes" id="UP000245119"/>
    </source>
</evidence>
<dbReference type="EMBL" id="PZQS01000007">
    <property type="protein sequence ID" value="PVD27467.1"/>
    <property type="molecule type" value="Genomic_DNA"/>
</dbReference>
<proteinExistence type="predicted"/>
<dbReference type="OrthoDB" id="6114161at2759"/>
<gene>
    <name evidence="1" type="ORF">C0Q70_12628</name>
</gene>
<accession>A0A2T7P214</accession>
<dbReference type="AlphaFoldDB" id="A0A2T7P214"/>
<dbReference type="Proteomes" id="UP000245119">
    <property type="component" value="Linkage Group LG7"/>
</dbReference>
<name>A0A2T7P214_POMCA</name>
<reference evidence="1 2" key="1">
    <citation type="submission" date="2018-04" db="EMBL/GenBank/DDBJ databases">
        <title>The genome of golden apple snail Pomacea canaliculata provides insight into stress tolerance and invasive adaptation.</title>
        <authorList>
            <person name="Liu C."/>
            <person name="Liu B."/>
            <person name="Ren Y."/>
            <person name="Zhang Y."/>
            <person name="Wang H."/>
            <person name="Li S."/>
            <person name="Jiang F."/>
            <person name="Yin L."/>
            <person name="Zhang G."/>
            <person name="Qian W."/>
            <person name="Fan W."/>
        </authorList>
    </citation>
    <scope>NUCLEOTIDE SEQUENCE [LARGE SCALE GENOMIC DNA]</scope>
    <source>
        <strain evidence="1">SZHN2017</strain>
        <tissue evidence="1">Muscle</tissue>
    </source>
</reference>
<comment type="caution">
    <text evidence="1">The sequence shown here is derived from an EMBL/GenBank/DDBJ whole genome shotgun (WGS) entry which is preliminary data.</text>
</comment>
<dbReference type="PANTHER" id="PTHR16897">
    <property type="entry name" value="OS10G0105400 PROTEIN"/>
    <property type="match status" value="1"/>
</dbReference>
<keyword evidence="2" id="KW-1185">Reference proteome</keyword>
<organism evidence="1 2">
    <name type="scientific">Pomacea canaliculata</name>
    <name type="common">Golden apple snail</name>
    <dbReference type="NCBI Taxonomy" id="400727"/>
    <lineage>
        <taxon>Eukaryota</taxon>
        <taxon>Metazoa</taxon>
        <taxon>Spiralia</taxon>
        <taxon>Lophotrochozoa</taxon>
        <taxon>Mollusca</taxon>
        <taxon>Gastropoda</taxon>
        <taxon>Caenogastropoda</taxon>
        <taxon>Architaenioglossa</taxon>
        <taxon>Ampullarioidea</taxon>
        <taxon>Ampullariidae</taxon>
        <taxon>Pomacea</taxon>
    </lineage>
</organism>